<evidence type="ECO:0000313" key="2">
    <source>
        <dbReference type="Proteomes" id="UP001442494"/>
    </source>
</evidence>
<sequence>MVSDSRVGTGGRITHVLREGSRWVEWQEKIRGIAEADGTKEAEVVRECDQAISLRD</sequence>
<evidence type="ECO:0000313" key="1">
    <source>
        <dbReference type="EMBL" id="MEP0868025.1"/>
    </source>
</evidence>
<organism evidence="1 2">
    <name type="scientific">Funiculus sociatus GB2-A5</name>
    <dbReference type="NCBI Taxonomy" id="2933946"/>
    <lineage>
        <taxon>Bacteria</taxon>
        <taxon>Bacillati</taxon>
        <taxon>Cyanobacteriota</taxon>
        <taxon>Cyanophyceae</taxon>
        <taxon>Coleofasciculales</taxon>
        <taxon>Coleofasciculaceae</taxon>
        <taxon>Funiculus</taxon>
    </lineage>
</organism>
<keyword evidence="2" id="KW-1185">Reference proteome</keyword>
<proteinExistence type="predicted"/>
<accession>A0ABV0JXV8</accession>
<dbReference type="EMBL" id="JAMPKK010000104">
    <property type="protein sequence ID" value="MEP0868025.1"/>
    <property type="molecule type" value="Genomic_DNA"/>
</dbReference>
<comment type="caution">
    <text evidence="1">The sequence shown here is derived from an EMBL/GenBank/DDBJ whole genome shotgun (WGS) entry which is preliminary data.</text>
</comment>
<name>A0ABV0JXV8_9CYAN</name>
<gene>
    <name evidence="1" type="ORF">NDI37_26665</name>
</gene>
<protein>
    <submittedName>
        <fullName evidence="1">Uncharacterized protein</fullName>
    </submittedName>
</protein>
<reference evidence="1 2" key="1">
    <citation type="submission" date="2022-04" db="EMBL/GenBank/DDBJ databases">
        <title>Positive selection, recombination, and allopatry shape intraspecific diversity of widespread and dominant cyanobacteria.</title>
        <authorList>
            <person name="Wei J."/>
            <person name="Shu W."/>
            <person name="Hu C."/>
        </authorList>
    </citation>
    <scope>NUCLEOTIDE SEQUENCE [LARGE SCALE GENOMIC DNA]</scope>
    <source>
        <strain evidence="1 2">GB2-A5</strain>
    </source>
</reference>
<dbReference type="Proteomes" id="UP001442494">
    <property type="component" value="Unassembled WGS sequence"/>
</dbReference>
<dbReference type="RefSeq" id="WP_190423043.1">
    <property type="nucleotide sequence ID" value="NZ_JAMPKK010000104.1"/>
</dbReference>